<reference evidence="8" key="2">
    <citation type="submission" date="2023-05" db="EMBL/GenBank/DDBJ databases">
        <authorList>
            <consortium name="Lawrence Berkeley National Laboratory"/>
            <person name="Steindorff A."/>
            <person name="Hensen N."/>
            <person name="Bonometti L."/>
            <person name="Westerberg I."/>
            <person name="Brannstrom I.O."/>
            <person name="Guillou S."/>
            <person name="Cros-Aarteil S."/>
            <person name="Calhoun S."/>
            <person name="Haridas S."/>
            <person name="Kuo A."/>
            <person name="Mondo S."/>
            <person name="Pangilinan J."/>
            <person name="Riley R."/>
            <person name="Labutti K."/>
            <person name="Andreopoulos B."/>
            <person name="Lipzen A."/>
            <person name="Chen C."/>
            <person name="Yanf M."/>
            <person name="Daum C."/>
            <person name="Ng V."/>
            <person name="Clum A."/>
            <person name="Ohm R."/>
            <person name="Martin F."/>
            <person name="Silar P."/>
            <person name="Natvig D."/>
            <person name="Lalanne C."/>
            <person name="Gautier V."/>
            <person name="Ament-Velasquez S.L."/>
            <person name="Kruys A."/>
            <person name="Hutchinson M.I."/>
            <person name="Powell A.J."/>
            <person name="Barry K."/>
            <person name="Miller A.N."/>
            <person name="Grigoriev I.V."/>
            <person name="Debuchy R."/>
            <person name="Gladieux P."/>
            <person name="Thoren M.H."/>
            <person name="Johannesson H."/>
        </authorList>
    </citation>
    <scope>NUCLEOTIDE SEQUENCE</scope>
    <source>
        <strain evidence="8">CBS 103.79</strain>
    </source>
</reference>
<dbReference type="PANTHER" id="PTHR11530">
    <property type="entry name" value="D-AMINO ACID OXIDASE"/>
    <property type="match status" value="1"/>
</dbReference>
<keyword evidence="4" id="KW-0274">FAD</keyword>
<evidence type="ECO:0000256" key="1">
    <source>
        <dbReference type="ARBA" id="ARBA00001974"/>
    </source>
</evidence>
<keyword evidence="6" id="KW-0732">Signal</keyword>
<evidence type="ECO:0000256" key="6">
    <source>
        <dbReference type="SAM" id="SignalP"/>
    </source>
</evidence>
<evidence type="ECO:0000256" key="5">
    <source>
        <dbReference type="ARBA" id="ARBA00023002"/>
    </source>
</evidence>
<comment type="similarity">
    <text evidence="2">Belongs to the DAMOX/DASOX family.</text>
</comment>
<keyword evidence="9" id="KW-1185">Reference proteome</keyword>
<evidence type="ECO:0000256" key="4">
    <source>
        <dbReference type="ARBA" id="ARBA00022827"/>
    </source>
</evidence>
<evidence type="ECO:0000313" key="8">
    <source>
        <dbReference type="EMBL" id="KAK3898350.1"/>
    </source>
</evidence>
<feature type="domain" description="FAD dependent oxidoreductase" evidence="7">
    <location>
        <begin position="4"/>
        <end position="327"/>
    </location>
</feature>
<dbReference type="GO" id="GO:0005737">
    <property type="term" value="C:cytoplasm"/>
    <property type="evidence" value="ECO:0007669"/>
    <property type="project" value="TreeGrafter"/>
</dbReference>
<comment type="cofactor">
    <cofactor evidence="1">
        <name>FAD</name>
        <dbReference type="ChEBI" id="CHEBI:57692"/>
    </cofactor>
</comment>
<dbReference type="GO" id="GO:0071949">
    <property type="term" value="F:FAD binding"/>
    <property type="evidence" value="ECO:0007669"/>
    <property type="project" value="InterPro"/>
</dbReference>
<dbReference type="GO" id="GO:0003884">
    <property type="term" value="F:D-amino-acid oxidase activity"/>
    <property type="evidence" value="ECO:0007669"/>
    <property type="project" value="InterPro"/>
</dbReference>
<keyword evidence="3" id="KW-0285">Flavoprotein</keyword>
<dbReference type="EMBL" id="MU855951">
    <property type="protein sequence ID" value="KAK3898350.1"/>
    <property type="molecule type" value="Genomic_DNA"/>
</dbReference>
<sequence>MAKITILGAGITGLTIAAQPSSQPPSPTHQITIIARDLPADAPSQRWSSPWACAGWVALGGGTALERQMQLDALAFLRRVAAEHPAAGVRAVRLVDGPTTWFAEGVEGFEVLGDGLGGGETRVGYGSVVVNPGVFLGWLKDRLVREGVMVLRVAEMRALTEKVVGYLGYLEHDVLINASGAGARVLEDVRDEEVVTDRTYTVLIKSDFEGALVHRGVGVYTYFFGRGDGTAVLGGVSEPVGNVVKSCREVYEELFPRAHATFPEQFPTKDFTDYEIVEDLVGIRPLRPAGVRVEKEVINGLNIVHAYGTTIGGYIHSFGLAQEVTRLVEGYISESKA</sequence>
<name>A0AAN6MCQ0_9PEZI</name>
<dbReference type="Gene3D" id="3.30.9.10">
    <property type="entry name" value="D-Amino Acid Oxidase, subunit A, domain 2"/>
    <property type="match status" value="1"/>
</dbReference>
<protein>
    <recommendedName>
        <fullName evidence="7">FAD dependent oxidoreductase domain-containing protein</fullName>
    </recommendedName>
</protein>
<dbReference type="InterPro" id="IPR023209">
    <property type="entry name" value="DAO"/>
</dbReference>
<evidence type="ECO:0000256" key="2">
    <source>
        <dbReference type="ARBA" id="ARBA00006730"/>
    </source>
</evidence>
<comment type="caution">
    <text evidence="8">The sequence shown here is derived from an EMBL/GenBank/DDBJ whole genome shotgun (WGS) entry which is preliminary data.</text>
</comment>
<evidence type="ECO:0000259" key="7">
    <source>
        <dbReference type="Pfam" id="PF01266"/>
    </source>
</evidence>
<dbReference type="GO" id="GO:0019478">
    <property type="term" value="P:D-amino acid catabolic process"/>
    <property type="evidence" value="ECO:0007669"/>
    <property type="project" value="TreeGrafter"/>
</dbReference>
<reference evidence="8" key="1">
    <citation type="journal article" date="2023" name="Mol. Phylogenet. Evol.">
        <title>Genome-scale phylogeny and comparative genomics of the fungal order Sordariales.</title>
        <authorList>
            <person name="Hensen N."/>
            <person name="Bonometti L."/>
            <person name="Westerberg I."/>
            <person name="Brannstrom I.O."/>
            <person name="Guillou S."/>
            <person name="Cros-Aarteil S."/>
            <person name="Calhoun S."/>
            <person name="Haridas S."/>
            <person name="Kuo A."/>
            <person name="Mondo S."/>
            <person name="Pangilinan J."/>
            <person name="Riley R."/>
            <person name="LaButti K."/>
            <person name="Andreopoulos B."/>
            <person name="Lipzen A."/>
            <person name="Chen C."/>
            <person name="Yan M."/>
            <person name="Daum C."/>
            <person name="Ng V."/>
            <person name="Clum A."/>
            <person name="Steindorff A."/>
            <person name="Ohm R.A."/>
            <person name="Martin F."/>
            <person name="Silar P."/>
            <person name="Natvig D.O."/>
            <person name="Lalanne C."/>
            <person name="Gautier V."/>
            <person name="Ament-Velasquez S.L."/>
            <person name="Kruys A."/>
            <person name="Hutchinson M.I."/>
            <person name="Powell A.J."/>
            <person name="Barry K."/>
            <person name="Miller A.N."/>
            <person name="Grigoriev I.V."/>
            <person name="Debuchy R."/>
            <person name="Gladieux P."/>
            <person name="Hiltunen Thoren M."/>
            <person name="Johannesson H."/>
        </authorList>
    </citation>
    <scope>NUCLEOTIDE SEQUENCE</scope>
    <source>
        <strain evidence="8">CBS 103.79</strain>
    </source>
</reference>
<dbReference type="Pfam" id="PF01266">
    <property type="entry name" value="DAO"/>
    <property type="match status" value="1"/>
</dbReference>
<dbReference type="SUPFAM" id="SSF54373">
    <property type="entry name" value="FAD-linked reductases, C-terminal domain"/>
    <property type="match status" value="1"/>
</dbReference>
<accession>A0AAN6MCQ0</accession>
<dbReference type="AlphaFoldDB" id="A0AAN6MCQ0"/>
<proteinExistence type="inferred from homology"/>
<dbReference type="Gene3D" id="3.40.50.720">
    <property type="entry name" value="NAD(P)-binding Rossmann-like Domain"/>
    <property type="match status" value="1"/>
</dbReference>
<dbReference type="Proteomes" id="UP001303889">
    <property type="component" value="Unassembled WGS sequence"/>
</dbReference>
<feature type="signal peptide" evidence="6">
    <location>
        <begin position="1"/>
        <end position="17"/>
    </location>
</feature>
<evidence type="ECO:0000256" key="3">
    <source>
        <dbReference type="ARBA" id="ARBA00022630"/>
    </source>
</evidence>
<dbReference type="SUPFAM" id="SSF51971">
    <property type="entry name" value="Nucleotide-binding domain"/>
    <property type="match status" value="1"/>
</dbReference>
<gene>
    <name evidence="8" type="ORF">C8A05DRAFT_47298</name>
</gene>
<keyword evidence="5" id="KW-0560">Oxidoreductase</keyword>
<evidence type="ECO:0000313" key="9">
    <source>
        <dbReference type="Proteomes" id="UP001303889"/>
    </source>
</evidence>
<organism evidence="8 9">
    <name type="scientific">Staphylotrichum tortipilum</name>
    <dbReference type="NCBI Taxonomy" id="2831512"/>
    <lineage>
        <taxon>Eukaryota</taxon>
        <taxon>Fungi</taxon>
        <taxon>Dikarya</taxon>
        <taxon>Ascomycota</taxon>
        <taxon>Pezizomycotina</taxon>
        <taxon>Sordariomycetes</taxon>
        <taxon>Sordariomycetidae</taxon>
        <taxon>Sordariales</taxon>
        <taxon>Chaetomiaceae</taxon>
        <taxon>Staphylotrichum</taxon>
    </lineage>
</organism>
<feature type="chain" id="PRO_5042913867" description="FAD dependent oxidoreductase domain-containing protein" evidence="6">
    <location>
        <begin position="18"/>
        <end position="337"/>
    </location>
</feature>
<dbReference type="InterPro" id="IPR006076">
    <property type="entry name" value="FAD-dep_OxRdtase"/>
</dbReference>
<dbReference type="PANTHER" id="PTHR11530:SF11">
    <property type="entry name" value="D-ASPARTATE OXIDASE"/>
    <property type="match status" value="1"/>
</dbReference>